<dbReference type="PANTHER" id="PTHR34395">
    <property type="entry name" value="OS11G0427500 PROTEIN"/>
    <property type="match status" value="1"/>
</dbReference>
<reference evidence="1" key="2">
    <citation type="submission" date="2018-04" db="EMBL/GenBank/DDBJ databases">
        <title>OnivRS2 (Oryza nivara Reference Sequence Version 2).</title>
        <authorList>
            <person name="Zhang J."/>
            <person name="Kudrna D."/>
            <person name="Lee S."/>
            <person name="Talag J."/>
            <person name="Rajasekar S."/>
            <person name="Welchert J."/>
            <person name="Hsing Y.-I."/>
            <person name="Wing R.A."/>
        </authorList>
    </citation>
    <scope>NUCLEOTIDE SEQUENCE [LARGE SCALE GENOMIC DNA]</scope>
    <source>
        <strain evidence="1">SL10</strain>
    </source>
</reference>
<proteinExistence type="predicted"/>
<name>A0A0E0GWE5_ORYNI</name>
<keyword evidence="2" id="KW-1185">Reference proteome</keyword>
<evidence type="ECO:0000313" key="2">
    <source>
        <dbReference type="Proteomes" id="UP000006591"/>
    </source>
</evidence>
<protein>
    <recommendedName>
        <fullName evidence="3">Myb/SANT-like domain-containing protein</fullName>
    </recommendedName>
</protein>
<dbReference type="Proteomes" id="UP000006591">
    <property type="component" value="Chromosome 3"/>
</dbReference>
<sequence>MYSRQTKRNAELAARLNTRFPEAAVKFTPGTVKNKLSTFKQRWSGGRKLATCEGTLITCSATVLTILFTETVTASESTNSGAADSGAAVSTPVGPMSGKSYVNYGIIGASSIKKCIDLVESIEDLSDQEKADGARLMKSEVNREIFLNFTSPRVRLLWIKGEIAKQSHLANMGGKIHIWSNVEENKLMEFCGEPHMIDMYNDRRSDFFTRLANQMNEREGRPEGYVTLTPDKVREKFRRLEAAWKEHCTSAAAAAEVGRRRHNGLVPRYKSIDPSAIH</sequence>
<dbReference type="EnsemblPlants" id="ONIVA03G42780.1">
    <property type="protein sequence ID" value="ONIVA03G42780.1"/>
    <property type="gene ID" value="ONIVA03G42780"/>
</dbReference>
<dbReference type="PANTHER" id="PTHR34395:SF5">
    <property type="entry name" value="DIHYDRONEOPTERIN ALDOLASE_EPIMERASE DOMAIN-CONTAINING PROTEIN"/>
    <property type="match status" value="1"/>
</dbReference>
<accession>A0A0E0GWE5</accession>
<organism evidence="1">
    <name type="scientific">Oryza nivara</name>
    <name type="common">Indian wild rice</name>
    <name type="synonym">Oryza sativa f. spontanea</name>
    <dbReference type="NCBI Taxonomy" id="4536"/>
    <lineage>
        <taxon>Eukaryota</taxon>
        <taxon>Viridiplantae</taxon>
        <taxon>Streptophyta</taxon>
        <taxon>Embryophyta</taxon>
        <taxon>Tracheophyta</taxon>
        <taxon>Spermatophyta</taxon>
        <taxon>Magnoliopsida</taxon>
        <taxon>Liliopsida</taxon>
        <taxon>Poales</taxon>
        <taxon>Poaceae</taxon>
        <taxon>BOP clade</taxon>
        <taxon>Oryzoideae</taxon>
        <taxon>Oryzeae</taxon>
        <taxon>Oryzinae</taxon>
        <taxon>Oryza</taxon>
    </lineage>
</organism>
<dbReference type="HOGENOM" id="CLU_1002508_0_0_1"/>
<evidence type="ECO:0008006" key="3">
    <source>
        <dbReference type="Google" id="ProtNLM"/>
    </source>
</evidence>
<dbReference type="Gramene" id="ONIVA03G42780.1">
    <property type="protein sequence ID" value="ONIVA03G42780.1"/>
    <property type="gene ID" value="ONIVA03G42780"/>
</dbReference>
<dbReference type="AlphaFoldDB" id="A0A0E0GWE5"/>
<evidence type="ECO:0000313" key="1">
    <source>
        <dbReference type="EnsemblPlants" id="ONIVA03G42780.1"/>
    </source>
</evidence>
<reference evidence="1" key="1">
    <citation type="submission" date="2015-04" db="UniProtKB">
        <authorList>
            <consortium name="EnsemblPlants"/>
        </authorList>
    </citation>
    <scope>IDENTIFICATION</scope>
    <source>
        <strain evidence="1">SL10</strain>
    </source>
</reference>